<feature type="transmembrane region" description="Helical" evidence="2">
    <location>
        <begin position="365"/>
        <end position="383"/>
    </location>
</feature>
<dbReference type="Pfam" id="PF13347">
    <property type="entry name" value="MFS_2"/>
    <property type="match status" value="1"/>
</dbReference>
<keyword evidence="4" id="KW-1185">Reference proteome</keyword>
<protein>
    <recommendedName>
        <fullName evidence="5">Major facilitator superfamily domain-containing protein 12-like</fullName>
    </recommendedName>
</protein>
<evidence type="ECO:0000313" key="4">
    <source>
        <dbReference type="Proteomes" id="UP001642520"/>
    </source>
</evidence>
<proteinExistence type="inferred from homology"/>
<feature type="transmembrane region" description="Helical" evidence="2">
    <location>
        <begin position="138"/>
        <end position="158"/>
    </location>
</feature>
<name>A0ABP1NYV6_XYLVO</name>
<accession>A0ABP1NYV6</accession>
<comment type="caution">
    <text evidence="3">The sequence shown here is derived from an EMBL/GenBank/DDBJ whole genome shotgun (WGS) entry which is preliminary data.</text>
</comment>
<comment type="similarity">
    <text evidence="1">Belongs to the major facilitator superfamily.</text>
</comment>
<dbReference type="Gene3D" id="1.20.1250.20">
    <property type="entry name" value="MFS general substrate transporter like domains"/>
    <property type="match status" value="2"/>
</dbReference>
<organism evidence="3 4">
    <name type="scientific">Xylocopa violacea</name>
    <name type="common">Violet carpenter bee</name>
    <name type="synonym">Apis violacea</name>
    <dbReference type="NCBI Taxonomy" id="135666"/>
    <lineage>
        <taxon>Eukaryota</taxon>
        <taxon>Metazoa</taxon>
        <taxon>Ecdysozoa</taxon>
        <taxon>Arthropoda</taxon>
        <taxon>Hexapoda</taxon>
        <taxon>Insecta</taxon>
        <taxon>Pterygota</taxon>
        <taxon>Neoptera</taxon>
        <taxon>Endopterygota</taxon>
        <taxon>Hymenoptera</taxon>
        <taxon>Apocrita</taxon>
        <taxon>Aculeata</taxon>
        <taxon>Apoidea</taxon>
        <taxon>Anthophila</taxon>
        <taxon>Apidae</taxon>
        <taxon>Xylocopa</taxon>
        <taxon>Xylocopa</taxon>
    </lineage>
</organism>
<gene>
    <name evidence="3" type="ORF">XYLVIOL_LOCUS7671</name>
</gene>
<evidence type="ECO:0000313" key="3">
    <source>
        <dbReference type="EMBL" id="CAL7946226.1"/>
    </source>
</evidence>
<feature type="transmembrane region" description="Helical" evidence="2">
    <location>
        <begin position="170"/>
        <end position="193"/>
    </location>
</feature>
<feature type="transmembrane region" description="Helical" evidence="2">
    <location>
        <begin position="334"/>
        <end position="353"/>
    </location>
</feature>
<dbReference type="Proteomes" id="UP001642520">
    <property type="component" value="Unassembled WGS sequence"/>
</dbReference>
<keyword evidence="2" id="KW-0812">Transmembrane</keyword>
<reference evidence="3 4" key="1">
    <citation type="submission" date="2024-08" db="EMBL/GenBank/DDBJ databases">
        <authorList>
            <person name="Will J Nash"/>
            <person name="Angela Man"/>
            <person name="Seanna McTaggart"/>
            <person name="Kendall Baker"/>
            <person name="Tom Barker"/>
            <person name="Leah Catchpole"/>
            <person name="Alex Durrant"/>
            <person name="Karim Gharbi"/>
            <person name="Naomi Irish"/>
            <person name="Gemy Kaithakottil"/>
            <person name="Debby Ku"/>
            <person name="Aaliyah Providence"/>
            <person name="Felix Shaw"/>
            <person name="David Swarbreck"/>
            <person name="Chris Watkins"/>
            <person name="Ann M. McCartney"/>
            <person name="Giulio Formenti"/>
            <person name="Alice Mouton"/>
            <person name="Noel Vella"/>
            <person name="Bjorn M von Reumont"/>
            <person name="Adriana Vella"/>
            <person name="Wilfried Haerty"/>
        </authorList>
    </citation>
    <scope>NUCLEOTIDE SEQUENCE [LARGE SCALE GENOMIC DNA]</scope>
</reference>
<evidence type="ECO:0000256" key="2">
    <source>
        <dbReference type="SAM" id="Phobius"/>
    </source>
</evidence>
<feature type="transmembrane region" description="Helical" evidence="2">
    <location>
        <begin position="465"/>
        <end position="484"/>
    </location>
</feature>
<feature type="transmembrane region" description="Helical" evidence="2">
    <location>
        <begin position="214"/>
        <end position="233"/>
    </location>
</feature>
<evidence type="ECO:0000256" key="1">
    <source>
        <dbReference type="ARBA" id="ARBA00008335"/>
    </source>
</evidence>
<dbReference type="EMBL" id="CAXAJV020001294">
    <property type="protein sequence ID" value="CAL7946226.1"/>
    <property type="molecule type" value="Genomic_DNA"/>
</dbReference>
<dbReference type="SUPFAM" id="SSF103473">
    <property type="entry name" value="MFS general substrate transporter"/>
    <property type="match status" value="1"/>
</dbReference>
<dbReference type="CDD" id="cd17491">
    <property type="entry name" value="MFS_MFSD12"/>
    <property type="match status" value="1"/>
</dbReference>
<feature type="transmembrane region" description="Helical" evidence="2">
    <location>
        <begin position="395"/>
        <end position="416"/>
    </location>
</feature>
<feature type="transmembrane region" description="Helical" evidence="2">
    <location>
        <begin position="428"/>
        <end position="453"/>
    </location>
</feature>
<dbReference type="PANTHER" id="PTHR11328">
    <property type="entry name" value="MAJOR FACILITATOR SUPERFAMILY DOMAIN-CONTAINING PROTEIN"/>
    <property type="match status" value="1"/>
</dbReference>
<dbReference type="InterPro" id="IPR039672">
    <property type="entry name" value="MFS_2"/>
</dbReference>
<dbReference type="PANTHER" id="PTHR11328:SF28">
    <property type="entry name" value="MAJOR FACILITATOR SUPERFAMILY DOMAIN-CONTAINING PROTEIN 12"/>
    <property type="match status" value="1"/>
</dbReference>
<dbReference type="InterPro" id="IPR036259">
    <property type="entry name" value="MFS_trans_sf"/>
</dbReference>
<keyword evidence="2" id="KW-1133">Transmembrane helix</keyword>
<sequence length="528" mass="59506">MHYNKRESKEKQTFSNIVKNCFIIICQNCLKKILYCTAAMENEQRIVTEDYSEIIQRLPFSLKLSYGIGHVLNDICASIWFTYLLVYFHLVLGFNATLAGIVLLIGQIADALATPFVGFHSDKSDDFWLCRYGRRKTWHLIGTLCVLFAFPFIFSHCIGCETAHQWAQLIYYAAFVIIFQFGWAAVQISHLSLVPELTPTEFERTELIALRYSFTVLSNVFVYCITWAVLHITNTKDSSSQIGPNDGKKFQEVVFIGIAMGTVTSILFHIFVKENLVNNSNGSLRRNSRAISLLLKDVQLYQVACVYMPTRLFVNLSQIYIPLYLHISLNMPATSLAIIPLIMYLSSFVTSLIIEKLNTKLGRKISYCVGVVLGICACIWIQFDTSLTYTKYEIYPVSLLLGSAGSIVLVTSLGVTADFIGQNVDSGAFVYGVMSFTDKLCNGLAVMFIQYLSCWGDCKRYYRGVLVYVCGTCAIFGLLMILYIKPFRHNTAYSTLHSEQTAGYDNVFVAAVTTENEPNNSLEPQNVT</sequence>
<keyword evidence="2" id="KW-0472">Membrane</keyword>
<evidence type="ECO:0008006" key="5">
    <source>
        <dbReference type="Google" id="ProtNLM"/>
    </source>
</evidence>
<feature type="transmembrane region" description="Helical" evidence="2">
    <location>
        <begin position="253"/>
        <end position="272"/>
    </location>
</feature>